<name>A0AAD7ZE52_DIPPU</name>
<gene>
    <name evidence="1" type="ORF">L9F63_005221</name>
</gene>
<dbReference type="AlphaFoldDB" id="A0AAD7ZE52"/>
<feature type="non-terminal residue" evidence="1">
    <location>
        <position position="1"/>
    </location>
</feature>
<dbReference type="Proteomes" id="UP001233999">
    <property type="component" value="Unassembled WGS sequence"/>
</dbReference>
<evidence type="ECO:0000313" key="2">
    <source>
        <dbReference type="Proteomes" id="UP001233999"/>
    </source>
</evidence>
<dbReference type="EMBL" id="JASPKZ010008874">
    <property type="protein sequence ID" value="KAJ9578492.1"/>
    <property type="molecule type" value="Genomic_DNA"/>
</dbReference>
<accession>A0AAD7ZE52</accession>
<proteinExistence type="predicted"/>
<organism evidence="1 2">
    <name type="scientific">Diploptera punctata</name>
    <name type="common">Pacific beetle cockroach</name>
    <dbReference type="NCBI Taxonomy" id="6984"/>
    <lineage>
        <taxon>Eukaryota</taxon>
        <taxon>Metazoa</taxon>
        <taxon>Ecdysozoa</taxon>
        <taxon>Arthropoda</taxon>
        <taxon>Hexapoda</taxon>
        <taxon>Insecta</taxon>
        <taxon>Pterygota</taxon>
        <taxon>Neoptera</taxon>
        <taxon>Polyneoptera</taxon>
        <taxon>Dictyoptera</taxon>
        <taxon>Blattodea</taxon>
        <taxon>Blaberoidea</taxon>
        <taxon>Blaberidae</taxon>
        <taxon>Diplopterinae</taxon>
        <taxon>Diploptera</taxon>
    </lineage>
</organism>
<evidence type="ECO:0000313" key="1">
    <source>
        <dbReference type="EMBL" id="KAJ9578492.1"/>
    </source>
</evidence>
<protein>
    <submittedName>
        <fullName evidence="1">Uncharacterized protein</fullName>
    </submittedName>
</protein>
<comment type="caution">
    <text evidence="1">The sequence shown here is derived from an EMBL/GenBank/DDBJ whole genome shotgun (WGS) entry which is preliminary data.</text>
</comment>
<keyword evidence="2" id="KW-1185">Reference proteome</keyword>
<feature type="non-terminal residue" evidence="1">
    <location>
        <position position="72"/>
    </location>
</feature>
<reference evidence="1" key="1">
    <citation type="journal article" date="2023" name="IScience">
        <title>Live-bearing cockroach genome reveals convergent evolutionary mechanisms linked to viviparity in insects and beyond.</title>
        <authorList>
            <person name="Fouks B."/>
            <person name="Harrison M.C."/>
            <person name="Mikhailova A.A."/>
            <person name="Marchal E."/>
            <person name="English S."/>
            <person name="Carruthers M."/>
            <person name="Jennings E.C."/>
            <person name="Chiamaka E.L."/>
            <person name="Frigard R.A."/>
            <person name="Pippel M."/>
            <person name="Attardo G.M."/>
            <person name="Benoit J.B."/>
            <person name="Bornberg-Bauer E."/>
            <person name="Tobe S.S."/>
        </authorList>
    </citation>
    <scope>NUCLEOTIDE SEQUENCE</scope>
    <source>
        <strain evidence="1">Stay&amp;Tobe</strain>
    </source>
</reference>
<reference evidence="1" key="2">
    <citation type="submission" date="2023-05" db="EMBL/GenBank/DDBJ databases">
        <authorList>
            <person name="Fouks B."/>
        </authorList>
    </citation>
    <scope>NUCLEOTIDE SEQUENCE</scope>
    <source>
        <strain evidence="1">Stay&amp;Tobe</strain>
        <tissue evidence="1">Testes</tissue>
    </source>
</reference>
<sequence>DKRGRLHNEVRNAYASASFYSITGADCWGALIYHTCSINISRVFCIALNSNVEACEFKYFILNCVRTAGGVT</sequence>